<dbReference type="InterPro" id="IPR011009">
    <property type="entry name" value="Kinase-like_dom_sf"/>
</dbReference>
<protein>
    <submittedName>
        <fullName evidence="2">Kinase-like protein</fullName>
    </submittedName>
</protein>
<dbReference type="Pfam" id="PF00069">
    <property type="entry name" value="Pkinase"/>
    <property type="match status" value="1"/>
</dbReference>
<gene>
    <name evidence="2" type="ORF">AURDEDRAFT_35038</name>
</gene>
<evidence type="ECO:0000259" key="1">
    <source>
        <dbReference type="PROSITE" id="PS50011"/>
    </source>
</evidence>
<evidence type="ECO:0000313" key="3">
    <source>
        <dbReference type="Proteomes" id="UP000006514"/>
    </source>
</evidence>
<dbReference type="GO" id="GO:0005524">
    <property type="term" value="F:ATP binding"/>
    <property type="evidence" value="ECO:0007669"/>
    <property type="project" value="InterPro"/>
</dbReference>
<organism evidence="2 3">
    <name type="scientific">Auricularia subglabra (strain TFB-10046 / SS5)</name>
    <name type="common">White-rot fungus</name>
    <name type="synonym">Auricularia delicata (strain TFB10046)</name>
    <dbReference type="NCBI Taxonomy" id="717982"/>
    <lineage>
        <taxon>Eukaryota</taxon>
        <taxon>Fungi</taxon>
        <taxon>Dikarya</taxon>
        <taxon>Basidiomycota</taxon>
        <taxon>Agaricomycotina</taxon>
        <taxon>Agaricomycetes</taxon>
        <taxon>Auriculariales</taxon>
        <taxon>Auriculariaceae</taxon>
        <taxon>Auricularia</taxon>
    </lineage>
</organism>
<dbReference type="GO" id="GO:0004674">
    <property type="term" value="F:protein serine/threonine kinase activity"/>
    <property type="evidence" value="ECO:0007669"/>
    <property type="project" value="TreeGrafter"/>
</dbReference>
<dbReference type="InterPro" id="IPR051681">
    <property type="entry name" value="Ser/Thr_Kinases-Pseudokinases"/>
</dbReference>
<dbReference type="PROSITE" id="PS00108">
    <property type="entry name" value="PROTEIN_KINASE_ST"/>
    <property type="match status" value="1"/>
</dbReference>
<keyword evidence="2" id="KW-0808">Transferase</keyword>
<dbReference type="eggNOG" id="KOG0192">
    <property type="taxonomic scope" value="Eukaryota"/>
</dbReference>
<feature type="domain" description="Protein kinase" evidence="1">
    <location>
        <begin position="1"/>
        <end position="216"/>
    </location>
</feature>
<proteinExistence type="predicted"/>
<feature type="non-terminal residue" evidence="2">
    <location>
        <position position="1"/>
    </location>
</feature>
<dbReference type="SMART" id="SM00220">
    <property type="entry name" value="S_TKc"/>
    <property type="match status" value="1"/>
</dbReference>
<evidence type="ECO:0000313" key="2">
    <source>
        <dbReference type="EMBL" id="EJD35397.1"/>
    </source>
</evidence>
<dbReference type="EMBL" id="JH687892">
    <property type="protein sequence ID" value="EJD35397.1"/>
    <property type="molecule type" value="Genomic_DNA"/>
</dbReference>
<accession>J0CXC7</accession>
<reference evidence="3" key="1">
    <citation type="journal article" date="2012" name="Science">
        <title>The Paleozoic origin of enzymatic lignin decomposition reconstructed from 31 fungal genomes.</title>
        <authorList>
            <person name="Floudas D."/>
            <person name="Binder M."/>
            <person name="Riley R."/>
            <person name="Barry K."/>
            <person name="Blanchette R.A."/>
            <person name="Henrissat B."/>
            <person name="Martinez A.T."/>
            <person name="Otillar R."/>
            <person name="Spatafora J.W."/>
            <person name="Yadav J.S."/>
            <person name="Aerts A."/>
            <person name="Benoit I."/>
            <person name="Boyd A."/>
            <person name="Carlson A."/>
            <person name="Copeland A."/>
            <person name="Coutinho P.M."/>
            <person name="de Vries R.P."/>
            <person name="Ferreira P."/>
            <person name="Findley K."/>
            <person name="Foster B."/>
            <person name="Gaskell J."/>
            <person name="Glotzer D."/>
            <person name="Gorecki P."/>
            <person name="Heitman J."/>
            <person name="Hesse C."/>
            <person name="Hori C."/>
            <person name="Igarashi K."/>
            <person name="Jurgens J.A."/>
            <person name="Kallen N."/>
            <person name="Kersten P."/>
            <person name="Kohler A."/>
            <person name="Kuees U."/>
            <person name="Kumar T.K.A."/>
            <person name="Kuo A."/>
            <person name="LaButti K."/>
            <person name="Larrondo L.F."/>
            <person name="Lindquist E."/>
            <person name="Ling A."/>
            <person name="Lombard V."/>
            <person name="Lucas S."/>
            <person name="Lundell T."/>
            <person name="Martin R."/>
            <person name="McLaughlin D.J."/>
            <person name="Morgenstern I."/>
            <person name="Morin E."/>
            <person name="Murat C."/>
            <person name="Nagy L.G."/>
            <person name="Nolan M."/>
            <person name="Ohm R.A."/>
            <person name="Patyshakuliyeva A."/>
            <person name="Rokas A."/>
            <person name="Ruiz-Duenas F.J."/>
            <person name="Sabat G."/>
            <person name="Salamov A."/>
            <person name="Samejima M."/>
            <person name="Schmutz J."/>
            <person name="Slot J.C."/>
            <person name="St John F."/>
            <person name="Stenlid J."/>
            <person name="Sun H."/>
            <person name="Sun S."/>
            <person name="Syed K."/>
            <person name="Tsang A."/>
            <person name="Wiebenga A."/>
            <person name="Young D."/>
            <person name="Pisabarro A."/>
            <person name="Eastwood D.C."/>
            <person name="Martin F."/>
            <person name="Cullen D."/>
            <person name="Grigoriev I.V."/>
            <person name="Hibbett D.S."/>
        </authorList>
    </citation>
    <scope>NUCLEOTIDE SEQUENCE [LARGE SCALE GENOMIC DNA]</scope>
    <source>
        <strain evidence="3">TFB10046</strain>
    </source>
</reference>
<dbReference type="Proteomes" id="UP000006514">
    <property type="component" value="Unassembled WGS sequence"/>
</dbReference>
<dbReference type="PROSITE" id="PS50011">
    <property type="entry name" value="PROTEIN_KINASE_DOM"/>
    <property type="match status" value="1"/>
</dbReference>
<name>J0CXC7_AURST</name>
<keyword evidence="2" id="KW-0418">Kinase</keyword>
<dbReference type="InterPro" id="IPR008271">
    <property type="entry name" value="Ser/Thr_kinase_AS"/>
</dbReference>
<sequence>LLRELNRWQPLDHRHILPLYAVCRMRGRLTLVMPFMENGDACHFLQLNPHWDIKKILVETAQAVDYIHNTAGVVHGDIKGANILISATGTALLSDFGLGTTIAAAKDITEPSIRYARTAQFSAPELFADTAANPDEPFRIRSKTTMSDVFAFGALIYELYTGAPPWAGMSDHVIALNLCRGSMPDRRGYTRTGQEITDSLWDLCERCWRSAPMERP</sequence>
<dbReference type="FunCoup" id="J0CXC7">
    <property type="interactions" value="70"/>
</dbReference>
<dbReference type="SUPFAM" id="SSF56112">
    <property type="entry name" value="Protein kinase-like (PK-like)"/>
    <property type="match status" value="1"/>
</dbReference>
<keyword evidence="3" id="KW-1185">Reference proteome</keyword>
<dbReference type="Gene3D" id="1.10.510.10">
    <property type="entry name" value="Transferase(Phosphotransferase) domain 1"/>
    <property type="match status" value="1"/>
</dbReference>
<dbReference type="InterPro" id="IPR000719">
    <property type="entry name" value="Prot_kinase_dom"/>
</dbReference>
<feature type="non-terminal residue" evidence="2">
    <location>
        <position position="216"/>
    </location>
</feature>
<dbReference type="OMA" id="CMPANED"/>
<dbReference type="OrthoDB" id="4062651at2759"/>
<dbReference type="AlphaFoldDB" id="J0CXC7"/>
<dbReference type="KEGG" id="adl:AURDEDRAFT_35038"/>
<dbReference type="InParanoid" id="J0CXC7"/>
<dbReference type="PANTHER" id="PTHR44329">
    <property type="entry name" value="SERINE/THREONINE-PROTEIN KINASE TNNI3K-RELATED"/>
    <property type="match status" value="1"/>
</dbReference>